<dbReference type="Proteomes" id="UP001176961">
    <property type="component" value="Unassembled WGS sequence"/>
</dbReference>
<comment type="caution">
    <text evidence="3">The sequence shown here is derived from an EMBL/GenBank/DDBJ whole genome shotgun (WGS) entry which is preliminary data.</text>
</comment>
<organism evidence="3 4">
    <name type="scientific">Cylicocyclus nassatus</name>
    <name type="common">Nematode worm</name>
    <dbReference type="NCBI Taxonomy" id="53992"/>
    <lineage>
        <taxon>Eukaryota</taxon>
        <taxon>Metazoa</taxon>
        <taxon>Ecdysozoa</taxon>
        <taxon>Nematoda</taxon>
        <taxon>Chromadorea</taxon>
        <taxon>Rhabditida</taxon>
        <taxon>Rhabditina</taxon>
        <taxon>Rhabditomorpha</taxon>
        <taxon>Strongyloidea</taxon>
        <taxon>Strongylidae</taxon>
        <taxon>Cylicocyclus</taxon>
    </lineage>
</organism>
<sequence length="2044" mass="227504">MKKGAKWGIGGGIILIIAIVAVVLAVVLPGRKKDKDEELPVMYFAMHLGDPAPARSQRISGQYQNLMEGECSLDLNVENTRKSIEGLGSNQKFAFIFYSNDVDTTSPMTAEEALERLKKVEAANESSYKQEQVAKAYTSRRNAKDLLVYFIPCDFSYSKDEDVKNFVTELQKSGVLKKSLIVSNTKPSQTVAQLYEMNDENVAGTDKNIIEKIIDFGRSTETTEQTQGTRTSRRSTGRPTTAPPATRYNCLFVGDLYNYGNDGESYAQEAELLSQVGYDIFDESRAKIGLWAYGHTDFPRNANASLSDMSRNHEELDKKLSKMKYANKSDPFTTKEAVEAINEMYDTQKQLNCLIFLTAQKRTSGLPRIAPKHLQFEKVVVVGLSDTHPKEIVPVENGVLISIPFYYVETDVRAIVEAIIGQKTTTILPTGSTKKPSTAPRCLFIGDMYNFGSNADAYIQEREFIATLGYDFFKEFRDPKLGFWAYGHLKPAYPDRPNLDKMSKNNDEFEDLLKDMEYYLRGTPTTTQRAIEIVNAMAEDDRANCLVFFAAPNNTASLPVLKPHSKIERIVAVGFADADLKRIAGEKGRAIKVPFYYNDEDVANVLNAIRGYVPTTTGLPTKPPTTTTTPAPRRKLNCLLVGDMYNYGSNVGSYDNEAELLSQVSYDVFVSPRVDPRLGLWAYGYTKYEPDVAKTLKRMVNDSKAFNNLLMEMEYATVATYKTTETAIKAINAMSEQQLDCLAFFTAQNNTKGLPKLEPKNKGIKSIVVVGLSGTKPDDIVPVGGKMISVPHYYLDEDVDKIVAAILDDKPWTTKRPTTTRPTTKKPTTPKPIDLKCLMVGDLFGFGASADDRYLDEAEFIDALGYDFFGSSGTKPMAGVWAYGYTTFPKSPDLSKITANRSVFRDELFKMQYQHRSDPLTTSNAIEVINKLGADSRVNCLVFFSTSNDTKSLPKLNPQNKGIERIVAVGFAGADLNDLVTDRGVAVSVPLRYLDEDIELVLKAILGKYVPTKSTTRSTSTTRRSTTRRSTTAAPKRKLNCMLVGDMYNYGSKVDSYDNEAELISQIGYDVFATRTVDAQLGLWAYGYTKFEPDVAKTLKRMTNNSNAFNDLLMEMEYAAVASYKNTEAAIKAINAMSEQQLNCLVFFTAQNNTKSLPKLEPKNKGINSLLVVGLSGTKPEDIVPGGGKMISVPHHYLDEDVDKIVKAILDDKPWTTKKPTTTKPTTRTTRRTTPTTRTSPPKRKLNCLIVGDMYNYGSKVDSYDNEAELISQIGYDVFATRTVDAQLGLWAYGYTKFEPDVAKTLKRMTNNSNAFNDLLMEMEYAAVASYKNTEAAIKAINAMNEYQLNCLVFFTAQNNTKGLPKLEPKNKDIDTIVAVGLSDTNPADIVPAGGKFISVPYHYLDEDVDKIVKAITDGKPWTTRKPSTTKPTTTTPKPLDLKCLMVGDLFGFGASADDRYLDEAEFIDALGYDFFGSSGAKPMAGVWAYGYTTFPKSPDLSKITANRSVFRDELFKMQYQHRSDPLTTSNAIEVINKLGADSRVNCLVFFSASNDTKSLPKLNPQNKGIERIVAVGFADADLSDLVTDRGVAVSVPLRFLDEHVELVLKAILGRYVPTKPTTRSTSTTRRSTTAAPKRKLNCLLVGDMYNYLSKVDSYDNEAELISQIGYDVFATRTVDSQLGLWAYGYTKFEPDVTKTLKRMTNDSNAFNDLLLKMEFAVVASHKNTEAAIKAINAMNENQLNCLVFFTAQNNTKDLPKLEPKNKDIDTIVAVGLSGTNPEDIVPAGGKFISVPYHYLDEDVDKIVKAITDGKPWTTRKPSTTTTTRKTTTPKPLDLKCLFVGDLYNFGSDEEKYLDEAEFISQLGYDFFESSELKKMAGLWAYGYTTFPKSPDLSSITADRRVFGEQLHEMLYHYVSDPSSTANAIETINRMSADSRMNCLVFFAGSNETDTLPEFNLISKQIVRLVAVGFDGANLSKLVSPQGIAVSVPRYYVEDDVKKVLKAIITGKTQSAVRYVNYEIPHQRHFPIRSFHERMMVPVN</sequence>
<evidence type="ECO:0000256" key="2">
    <source>
        <dbReference type="SAM" id="Phobius"/>
    </source>
</evidence>
<feature type="compositionally biased region" description="Low complexity" evidence="1">
    <location>
        <begin position="220"/>
        <end position="230"/>
    </location>
</feature>
<keyword evidence="2" id="KW-0812">Transmembrane</keyword>
<proteinExistence type="predicted"/>
<name>A0AA36H760_CYLNA</name>
<dbReference type="PROSITE" id="PS50890">
    <property type="entry name" value="PUA"/>
    <property type="match status" value="1"/>
</dbReference>
<feature type="region of interest" description="Disordered" evidence="1">
    <location>
        <begin position="220"/>
        <end position="244"/>
    </location>
</feature>
<keyword evidence="4" id="KW-1185">Reference proteome</keyword>
<feature type="transmembrane region" description="Helical" evidence="2">
    <location>
        <begin position="7"/>
        <end position="28"/>
    </location>
</feature>
<protein>
    <submittedName>
        <fullName evidence="3">Uncharacterized protein</fullName>
    </submittedName>
</protein>
<feature type="compositionally biased region" description="Low complexity" evidence="1">
    <location>
        <begin position="1217"/>
        <end position="1240"/>
    </location>
</feature>
<evidence type="ECO:0000256" key="1">
    <source>
        <dbReference type="SAM" id="MobiDB-lite"/>
    </source>
</evidence>
<evidence type="ECO:0000313" key="4">
    <source>
        <dbReference type="Proteomes" id="UP001176961"/>
    </source>
</evidence>
<feature type="region of interest" description="Disordered" evidence="1">
    <location>
        <begin position="1216"/>
        <end position="1243"/>
    </location>
</feature>
<keyword evidence="2" id="KW-0472">Membrane</keyword>
<gene>
    <name evidence="3" type="ORF">CYNAS_LOCUS16945</name>
</gene>
<dbReference type="EMBL" id="CATQJL010000316">
    <property type="protein sequence ID" value="CAJ0604962.1"/>
    <property type="molecule type" value="Genomic_DNA"/>
</dbReference>
<accession>A0AA36H760</accession>
<keyword evidence="2" id="KW-1133">Transmembrane helix</keyword>
<evidence type="ECO:0000313" key="3">
    <source>
        <dbReference type="EMBL" id="CAJ0604962.1"/>
    </source>
</evidence>
<reference evidence="3" key="1">
    <citation type="submission" date="2023-07" db="EMBL/GenBank/DDBJ databases">
        <authorList>
            <consortium name="CYATHOMIX"/>
        </authorList>
    </citation>
    <scope>NUCLEOTIDE SEQUENCE</scope>
    <source>
        <strain evidence="3">N/A</strain>
    </source>
</reference>